<evidence type="ECO:0000256" key="18">
    <source>
        <dbReference type="ARBA" id="ARBA00029693"/>
    </source>
</evidence>
<evidence type="ECO:0000256" key="16">
    <source>
        <dbReference type="ARBA" id="ARBA00023295"/>
    </source>
</evidence>
<dbReference type="EC" id="3.2.1.39" evidence="5"/>
<keyword evidence="17" id="KW-0961">Cell wall biogenesis/degradation</keyword>
<dbReference type="Pfam" id="PF04088">
    <property type="entry name" value="Peroxin-13_N"/>
    <property type="match status" value="1"/>
</dbReference>
<dbReference type="STRING" id="1507870.A0A1V8SJU9"/>
<name>A0A1V8SJU9_9PEZI</name>
<dbReference type="PROSITE" id="PS50002">
    <property type="entry name" value="SH3"/>
    <property type="match status" value="1"/>
</dbReference>
<evidence type="ECO:0000256" key="8">
    <source>
        <dbReference type="ARBA" id="ARBA00022692"/>
    </source>
</evidence>
<evidence type="ECO:0000256" key="22">
    <source>
        <dbReference type="SAM" id="MobiDB-lite"/>
    </source>
</evidence>
<comment type="subcellular location">
    <subcellularLocation>
        <location evidence="2">Peroxisome membrane</location>
        <topology evidence="2">Single-pass membrane protein</topology>
    </subcellularLocation>
</comment>
<dbReference type="FunCoup" id="A0A1V8SJU9">
    <property type="interactions" value="54"/>
</dbReference>
<dbReference type="InterPro" id="IPR036028">
    <property type="entry name" value="SH3-like_dom_sf"/>
</dbReference>
<dbReference type="Proteomes" id="UP000192596">
    <property type="component" value="Unassembled WGS sequence"/>
</dbReference>
<evidence type="ECO:0000256" key="13">
    <source>
        <dbReference type="ARBA" id="ARBA00023010"/>
    </source>
</evidence>
<keyword evidence="14" id="KW-0472">Membrane</keyword>
<evidence type="ECO:0000256" key="19">
    <source>
        <dbReference type="ARBA" id="ARBA00034535"/>
    </source>
</evidence>
<dbReference type="InterPro" id="IPR007223">
    <property type="entry name" value="Peroxin-13_N"/>
</dbReference>
<comment type="caution">
    <text evidence="25">The sequence shown here is derived from an EMBL/GenBank/DDBJ whole genome shotgun (WGS) entry which is preliminary data.</text>
</comment>
<keyword evidence="13" id="KW-0811">Translocation</keyword>
<evidence type="ECO:0000313" key="25">
    <source>
        <dbReference type="EMBL" id="OQN99425.1"/>
    </source>
</evidence>
<keyword evidence="15" id="KW-0576">Peroxisome</keyword>
<keyword evidence="7" id="KW-0813">Transport</keyword>
<dbReference type="Gene3D" id="2.30.30.40">
    <property type="entry name" value="SH3 Domains"/>
    <property type="match status" value="1"/>
</dbReference>
<keyword evidence="26" id="KW-1185">Reference proteome</keyword>
<reference evidence="26" key="1">
    <citation type="submission" date="2017-03" db="EMBL/GenBank/DDBJ databases">
        <title>Genomes of endolithic fungi from Antarctica.</title>
        <authorList>
            <person name="Coleine C."/>
            <person name="Masonjones S."/>
            <person name="Stajich J.E."/>
        </authorList>
    </citation>
    <scope>NUCLEOTIDE SEQUENCE [LARGE SCALE GENOMIC DNA]</scope>
    <source>
        <strain evidence="26">CCFEE 5527</strain>
    </source>
</reference>
<evidence type="ECO:0000256" key="12">
    <source>
        <dbReference type="ARBA" id="ARBA00022989"/>
    </source>
</evidence>
<evidence type="ECO:0000256" key="2">
    <source>
        <dbReference type="ARBA" id="ARBA00004549"/>
    </source>
</evidence>
<dbReference type="GO" id="GO:0071555">
    <property type="term" value="P:cell wall organization"/>
    <property type="evidence" value="ECO:0007669"/>
    <property type="project" value="UniProtKB-KW"/>
</dbReference>
<evidence type="ECO:0000256" key="7">
    <source>
        <dbReference type="ARBA" id="ARBA00022448"/>
    </source>
</evidence>
<evidence type="ECO:0000256" key="20">
    <source>
        <dbReference type="ARBA" id="ARBA00065871"/>
    </source>
</evidence>
<dbReference type="InterPro" id="IPR018807">
    <property type="entry name" value="YJL171C/Tos1_N"/>
</dbReference>
<evidence type="ECO:0000256" key="17">
    <source>
        <dbReference type="ARBA" id="ARBA00023316"/>
    </source>
</evidence>
<keyword evidence="12" id="KW-1133">Transmembrane helix</keyword>
<comment type="subunit">
    <text evidence="20">Interacts (via SH3 domain) with PEX14 (via SH3-binding motif); forming the PEX13-PEX14 docking complex.</text>
</comment>
<dbReference type="Pfam" id="PF10290">
    <property type="entry name" value="YJL171C_Tos1_N"/>
    <property type="match status" value="1"/>
</dbReference>
<evidence type="ECO:0000259" key="24">
    <source>
        <dbReference type="PROSITE" id="PS50002"/>
    </source>
</evidence>
<dbReference type="Pfam" id="PF10287">
    <property type="entry name" value="YJL171C_Tos1_C"/>
    <property type="match status" value="1"/>
</dbReference>
<feature type="signal peptide" evidence="23">
    <location>
        <begin position="1"/>
        <end position="19"/>
    </location>
</feature>
<evidence type="ECO:0000256" key="15">
    <source>
        <dbReference type="ARBA" id="ARBA00023140"/>
    </source>
</evidence>
<dbReference type="SUPFAM" id="SSF50044">
    <property type="entry name" value="SH3-domain"/>
    <property type="match status" value="1"/>
</dbReference>
<evidence type="ECO:0000256" key="14">
    <source>
        <dbReference type="ARBA" id="ARBA00023136"/>
    </source>
</evidence>
<feature type="domain" description="SH3" evidence="24">
    <location>
        <begin position="733"/>
        <end position="806"/>
    </location>
</feature>
<evidence type="ECO:0000256" key="23">
    <source>
        <dbReference type="SAM" id="SignalP"/>
    </source>
</evidence>
<dbReference type="EMBL" id="NAJO01000040">
    <property type="protein sequence ID" value="OQN99425.1"/>
    <property type="molecule type" value="Genomic_DNA"/>
</dbReference>
<feature type="region of interest" description="Disordered" evidence="22">
    <location>
        <begin position="808"/>
        <end position="827"/>
    </location>
</feature>
<evidence type="ECO:0000256" key="4">
    <source>
        <dbReference type="ARBA" id="ARBA00006055"/>
    </source>
</evidence>
<protein>
    <recommendedName>
        <fullName evidence="19">Peroxisomal membrane protein PEX13</fullName>
        <ecNumber evidence="5">3.2.1.39</ecNumber>
    </recommendedName>
    <alternativeName>
        <fullName evidence="18">Peroxin-13</fullName>
    </alternativeName>
</protein>
<dbReference type="OrthoDB" id="118256at2759"/>
<sequence length="875" mass="91228">MKQFISVAASLLFATSAYAALEERDLCASGSVNDGGNWYCQEVDAITYTGVGGAGSYNKVTNMDGTTGSCSSTPFGYSGTMSPLDEEVSLHFRGPLVLKQFAVYTPGSSSSKKTRRSHIARHAHAHGNAHAHSHEERAVGDMVTATINGQVVSWANDYTGAAATSPAAAAAAPAVTTAAAVAQNNVVAQSSSAAAPASSSVSKSSSGSAGSWSRQAYYSASSGQADGLVFLNHNGGSGSGVFDYSFGNSLSYASTNGQQGAASPQVLEDCTLPSDAEVVIFSDQKCSGDSCGYSRPGTVAHHGFGGSQKAFFFEFGMPDDGKSAASIYDPVNMPAIWMLNAQIPRTLQYGNAECSCWTSGCAEFDIFEVLAPGDKRAKSTLHGNIKGGSSDYFARPTSGTIKAVLLMTENNIHIKLLEDNYEFGSSLDAATVSEFCGSTDTQTNTVSLFALASAAAPTLPARPDSLSTVASRTASNYASPYGRPSPYGGAMGGMGSSPYGYGASSPYSSPMSRFGAGGMGGMSSMYSSPYGGAMGGMGGMGGFGGMYGQQQGMYGTGMPGQDPSLTQSFSQSTQTTFQMIESIVGAFGGFAQMLESTYMATHSSFFAMVSVAEQFGTLRQTLGSVLGIFTLMRWLRVAIAKLTGRPPPASSTELTPANFAHFSAGGKGGVDPSGQPKPSRKPFVVFLLAVFGLPYLMGKLIKALAASQEAEAARQQALAPYDPNNAAQPLDPSKLDFCRVTFDYTPQLPPGQSWVDGTDLAVKTGDLVAVLSKSDPMGQASEWWRCRARDGRMGYLPSTYLETIQRRPQGQAQIKEKEGSEAGHSRVNTMTSLGSGASRANSLKAASALQKVKPEVKGTASDIGVESFQKSAFYS</sequence>
<keyword evidence="16" id="KW-0326">Glycosidase</keyword>
<dbReference type="PANTHER" id="PTHR31737">
    <property type="entry name" value="PROTEIN TOS1"/>
    <property type="match status" value="1"/>
</dbReference>
<keyword evidence="6 21" id="KW-0728">SH3 domain</keyword>
<evidence type="ECO:0000256" key="21">
    <source>
        <dbReference type="PROSITE-ProRule" id="PRU00192"/>
    </source>
</evidence>
<feature type="chain" id="PRO_5010701420" description="Peroxisomal membrane protein PEX13" evidence="23">
    <location>
        <begin position="20"/>
        <end position="875"/>
    </location>
</feature>
<keyword evidence="9 23" id="KW-0732">Signal</keyword>
<dbReference type="AlphaFoldDB" id="A0A1V8SJU9"/>
<comment type="similarity">
    <text evidence="3">Belongs to the peroxin-13 family.</text>
</comment>
<feature type="region of interest" description="Disordered" evidence="22">
    <location>
        <begin position="106"/>
        <end position="136"/>
    </location>
</feature>
<evidence type="ECO:0000313" key="26">
    <source>
        <dbReference type="Proteomes" id="UP000192596"/>
    </source>
</evidence>
<dbReference type="InterPro" id="IPR001452">
    <property type="entry name" value="SH3_domain"/>
</dbReference>
<dbReference type="FunFam" id="2.30.30.40:FF:000128">
    <property type="entry name" value="Peroxisomal membrane protein (Pex13)"/>
    <property type="match status" value="1"/>
</dbReference>
<dbReference type="GO" id="GO:0016560">
    <property type="term" value="P:protein import into peroxisome matrix, docking"/>
    <property type="evidence" value="ECO:0007669"/>
    <property type="project" value="InterPro"/>
</dbReference>
<accession>A0A1V8SJU9</accession>
<dbReference type="PANTHER" id="PTHR31737:SF2">
    <property type="entry name" value="PROTEIN TOS1"/>
    <property type="match status" value="1"/>
</dbReference>
<feature type="compositionally biased region" description="Basic residues" evidence="22">
    <location>
        <begin position="112"/>
        <end position="131"/>
    </location>
</feature>
<proteinExistence type="inferred from homology"/>
<dbReference type="Pfam" id="PF07653">
    <property type="entry name" value="SH3_2"/>
    <property type="match status" value="1"/>
</dbReference>
<organism evidence="25 26">
    <name type="scientific">Cryoendolithus antarcticus</name>
    <dbReference type="NCBI Taxonomy" id="1507870"/>
    <lineage>
        <taxon>Eukaryota</taxon>
        <taxon>Fungi</taxon>
        <taxon>Dikarya</taxon>
        <taxon>Ascomycota</taxon>
        <taxon>Pezizomycotina</taxon>
        <taxon>Dothideomycetes</taxon>
        <taxon>Dothideomycetidae</taxon>
        <taxon>Cladosporiales</taxon>
        <taxon>Cladosporiaceae</taxon>
        <taxon>Cryoendolithus</taxon>
    </lineage>
</organism>
<evidence type="ECO:0000256" key="11">
    <source>
        <dbReference type="ARBA" id="ARBA00022927"/>
    </source>
</evidence>
<evidence type="ECO:0000256" key="5">
    <source>
        <dbReference type="ARBA" id="ARBA00012780"/>
    </source>
</evidence>
<evidence type="ECO:0000256" key="1">
    <source>
        <dbReference type="ARBA" id="ARBA00000382"/>
    </source>
</evidence>
<feature type="compositionally biased region" description="Basic and acidic residues" evidence="22">
    <location>
        <begin position="814"/>
        <end position="824"/>
    </location>
</feature>
<keyword evidence="11" id="KW-0653">Protein transport</keyword>
<dbReference type="GO" id="GO:0005778">
    <property type="term" value="C:peroxisomal membrane"/>
    <property type="evidence" value="ECO:0007669"/>
    <property type="project" value="UniProtKB-SubCell"/>
</dbReference>
<dbReference type="GO" id="GO:0042973">
    <property type="term" value="F:glucan endo-1,3-beta-D-glucosidase activity"/>
    <property type="evidence" value="ECO:0007669"/>
    <property type="project" value="UniProtKB-EC"/>
</dbReference>
<evidence type="ECO:0000256" key="10">
    <source>
        <dbReference type="ARBA" id="ARBA00022801"/>
    </source>
</evidence>
<keyword evidence="8" id="KW-0812">Transmembrane</keyword>
<keyword evidence="10" id="KW-0378">Hydrolase</keyword>
<dbReference type="GO" id="GO:0009277">
    <property type="term" value="C:fungal-type cell wall"/>
    <property type="evidence" value="ECO:0007669"/>
    <property type="project" value="TreeGrafter"/>
</dbReference>
<evidence type="ECO:0000256" key="9">
    <source>
        <dbReference type="ARBA" id="ARBA00022729"/>
    </source>
</evidence>
<evidence type="ECO:0000256" key="3">
    <source>
        <dbReference type="ARBA" id="ARBA00006033"/>
    </source>
</evidence>
<evidence type="ECO:0000256" key="6">
    <source>
        <dbReference type="ARBA" id="ARBA00022443"/>
    </source>
</evidence>
<dbReference type="InParanoid" id="A0A1V8SJU9"/>
<dbReference type="SMART" id="SM00326">
    <property type="entry name" value="SH3"/>
    <property type="match status" value="1"/>
</dbReference>
<gene>
    <name evidence="25" type="ORF">B0A48_14402</name>
</gene>
<comment type="similarity">
    <text evidence="4">Belongs to the PGA52 family.</text>
</comment>
<comment type="catalytic activity">
    <reaction evidence="1">
        <text>Hydrolysis of (1-&gt;3)-beta-D-glucosidic linkages in (1-&gt;3)-beta-D-glucans.</text>
        <dbReference type="EC" id="3.2.1.39"/>
    </reaction>
</comment>
<dbReference type="InterPro" id="IPR018805">
    <property type="entry name" value="YJL171C/Tos1_C"/>
</dbReference>